<protein>
    <recommendedName>
        <fullName evidence="5">Exocyst complex component 3-like protein 4</fullName>
    </recommendedName>
</protein>
<dbReference type="PANTHER" id="PTHR21292">
    <property type="entry name" value="EXOCYST COMPLEX COMPONENT SEC6-RELATED"/>
    <property type="match status" value="1"/>
</dbReference>
<dbReference type="GO" id="GO:0000145">
    <property type="term" value="C:exocyst"/>
    <property type="evidence" value="ECO:0007669"/>
    <property type="project" value="InterPro"/>
</dbReference>
<dbReference type="GO" id="GO:0006887">
    <property type="term" value="P:exocytosis"/>
    <property type="evidence" value="ECO:0007669"/>
    <property type="project" value="InterPro"/>
</dbReference>
<organism evidence="3 4">
    <name type="scientific">Phrynocephalus forsythii</name>
    <dbReference type="NCBI Taxonomy" id="171643"/>
    <lineage>
        <taxon>Eukaryota</taxon>
        <taxon>Metazoa</taxon>
        <taxon>Chordata</taxon>
        <taxon>Craniata</taxon>
        <taxon>Vertebrata</taxon>
        <taxon>Euteleostomi</taxon>
        <taxon>Lepidosauria</taxon>
        <taxon>Squamata</taxon>
        <taxon>Bifurcata</taxon>
        <taxon>Unidentata</taxon>
        <taxon>Episquamata</taxon>
        <taxon>Toxicofera</taxon>
        <taxon>Iguania</taxon>
        <taxon>Acrodonta</taxon>
        <taxon>Agamidae</taxon>
        <taxon>Agaminae</taxon>
        <taxon>Phrynocephalus</taxon>
    </lineage>
</organism>
<dbReference type="AlphaFoldDB" id="A0A9Q1B8P4"/>
<evidence type="ECO:0000313" key="3">
    <source>
        <dbReference type="EMBL" id="KAJ7345210.1"/>
    </source>
</evidence>
<gene>
    <name evidence="3" type="ORF">JRQ81_001160</name>
</gene>
<feature type="compositionally biased region" description="Basic and acidic residues" evidence="2">
    <location>
        <begin position="1"/>
        <end position="20"/>
    </location>
</feature>
<comment type="caution">
    <text evidence="3">The sequence shown here is derived from an EMBL/GenBank/DDBJ whole genome shotgun (WGS) entry which is preliminary data.</text>
</comment>
<dbReference type="EMBL" id="JAPFRF010000001">
    <property type="protein sequence ID" value="KAJ7345210.1"/>
    <property type="molecule type" value="Genomic_DNA"/>
</dbReference>
<dbReference type="Pfam" id="PF06046">
    <property type="entry name" value="Sec6"/>
    <property type="match status" value="1"/>
</dbReference>
<feature type="region of interest" description="Disordered" evidence="2">
    <location>
        <begin position="1"/>
        <end position="46"/>
    </location>
</feature>
<comment type="similarity">
    <text evidence="1">Belongs to the SEC6 family.</text>
</comment>
<evidence type="ECO:0000256" key="2">
    <source>
        <dbReference type="SAM" id="MobiDB-lite"/>
    </source>
</evidence>
<evidence type="ECO:0000313" key="4">
    <source>
        <dbReference type="Proteomes" id="UP001142489"/>
    </source>
</evidence>
<dbReference type="PANTHER" id="PTHR21292:SF14">
    <property type="entry name" value="EXOCYST COMPLEX COMPONENT 3-LIKE PROTEIN 4"/>
    <property type="match status" value="1"/>
</dbReference>
<proteinExistence type="inferred from homology"/>
<reference evidence="3" key="1">
    <citation type="journal article" date="2023" name="DNA Res.">
        <title>Chromosome-level genome assembly of Phrynocephalus forsythii using third-generation DNA sequencing and Hi-C analysis.</title>
        <authorList>
            <person name="Qi Y."/>
            <person name="Zhao W."/>
            <person name="Zhao Y."/>
            <person name="Niu C."/>
            <person name="Cao S."/>
            <person name="Zhang Y."/>
        </authorList>
    </citation>
    <scope>NUCLEOTIDE SEQUENCE</scope>
    <source>
        <tissue evidence="3">Muscle</tissue>
    </source>
</reference>
<accession>A0A9Q1B8P4</accession>
<evidence type="ECO:0000256" key="1">
    <source>
        <dbReference type="ARBA" id="ARBA00009447"/>
    </source>
</evidence>
<dbReference type="InterPro" id="IPR042532">
    <property type="entry name" value="EXOC3/Sec6_C"/>
</dbReference>
<dbReference type="GO" id="GO:0000149">
    <property type="term" value="F:SNARE binding"/>
    <property type="evidence" value="ECO:0007669"/>
    <property type="project" value="TreeGrafter"/>
</dbReference>
<keyword evidence="4" id="KW-1185">Reference proteome</keyword>
<dbReference type="InterPro" id="IPR010326">
    <property type="entry name" value="EXOC3/Sec6"/>
</dbReference>
<name>A0A9Q1B8P4_9SAUR</name>
<dbReference type="OrthoDB" id="190098at2759"/>
<dbReference type="GO" id="GO:0051601">
    <property type="term" value="P:exocyst localization"/>
    <property type="evidence" value="ECO:0007669"/>
    <property type="project" value="TreeGrafter"/>
</dbReference>
<evidence type="ECO:0008006" key="5">
    <source>
        <dbReference type="Google" id="ProtNLM"/>
    </source>
</evidence>
<dbReference type="Gene3D" id="1.10.357.70">
    <property type="entry name" value="Exocyst complex component Sec6, C-terminal domain"/>
    <property type="match status" value="1"/>
</dbReference>
<sequence>MMDESTTERTETNGKMELPSEPKSASKCLGGEGGDIALNSPHLNNQRETGLKILTQDFKRRLSFRKDTLKSVKEDSIRVKMDKIKNETREANVNTECLQTELPAKCKEDEEKKCFQEDSPPMDNQDDNEPQALRRGLKIIPSFRNGTSFKVKSAEGIGFTRSNSKRFSMGLFKRKEDGDQASKENKSIPEEDKPFGREGVQNEPLSVMQINDLIQKRQLLEAFKHIRDLEGELLAEREAKKYEEHPKEYTVRAKDVDLLYESLSKEIQHIVEDTLDLSSMDAKALIEMMVALIEEEEKVHGGAAAITVPSEPVTKLGLARNWREHWKKTVNESVNKRILKVHIPLKDDATWLLTHLGFLKNAVRQDLLTIKDSIHKFYPDNYRVCDTYLKAFHEALSLHLQGILQGGNSFESHEFHAILDWVTNVYHSEGLLGHPDLQPEIKTEDLPSLLTPEVLDKLEKDYIHSVKLKTKSCLENIQILEAKEKWDSEEQPEALQSQYHSSLSFDIQTIVGEHMKASGKICKNLETAVLEMSVKEVTRFIPCFGKAFLEQDKEKNYPQFASLMVTYVNNFYDLRMEFRTRFNVNCEELEKTLNDLIVRYRKYFLNKLMLKTQLIFKKILSQAWIINSRTLDSFIMKILLVIEDFSQHLKHLKEPIFKEFLNEVHKFVVKEYITQVLKTKSRMKRTKRELVSRIMTQEATTINDTMMHLGSNAEWLFPAIPDIASIISEKEKGKIKYYLERLAWNYPDIREEHMMAILTLRGLKQTKRQSVARHVNRPSVELEFTSGRTLFADIEFPNTIWCFESFCR</sequence>
<dbReference type="Proteomes" id="UP001142489">
    <property type="component" value="Unassembled WGS sequence"/>
</dbReference>
<feature type="region of interest" description="Disordered" evidence="2">
    <location>
        <begin position="170"/>
        <end position="201"/>
    </location>
</feature>
<feature type="compositionally biased region" description="Basic and acidic residues" evidence="2">
    <location>
        <begin position="173"/>
        <end position="196"/>
    </location>
</feature>